<keyword evidence="1" id="KW-0732">Signal</keyword>
<gene>
    <name evidence="2" type="ORF">CKF54_04095</name>
</gene>
<feature type="chain" id="PRO_5017456206" description="Surface protein" evidence="1">
    <location>
        <begin position="26"/>
        <end position="290"/>
    </location>
</feature>
<dbReference type="EMBL" id="NRHC01000043">
    <property type="protein sequence ID" value="RIY32881.1"/>
    <property type="molecule type" value="Genomic_DNA"/>
</dbReference>
<dbReference type="Proteomes" id="UP000265691">
    <property type="component" value="Unassembled WGS sequence"/>
</dbReference>
<dbReference type="InterPro" id="IPR005046">
    <property type="entry name" value="DUF285"/>
</dbReference>
<organism evidence="2 3">
    <name type="scientific">Psittacicella hinzii</name>
    <dbReference type="NCBI Taxonomy" id="2028575"/>
    <lineage>
        <taxon>Bacteria</taxon>
        <taxon>Pseudomonadati</taxon>
        <taxon>Pseudomonadota</taxon>
        <taxon>Gammaproteobacteria</taxon>
        <taxon>Pasteurellales</taxon>
        <taxon>Psittacicellaceae</taxon>
        <taxon>Psittacicella</taxon>
    </lineage>
</organism>
<feature type="signal peptide" evidence="1">
    <location>
        <begin position="1"/>
        <end position="25"/>
    </location>
</feature>
<name>A0A3A1Y5W0_9GAMM</name>
<comment type="caution">
    <text evidence="2">The sequence shown here is derived from an EMBL/GenBank/DDBJ whole genome shotgun (WGS) entry which is preliminary data.</text>
</comment>
<evidence type="ECO:0008006" key="4">
    <source>
        <dbReference type="Google" id="ProtNLM"/>
    </source>
</evidence>
<dbReference type="RefSeq" id="WP_119525047.1">
    <property type="nucleotide sequence ID" value="NZ_NRHC01000043.1"/>
</dbReference>
<dbReference type="OrthoDB" id="5855837at2"/>
<evidence type="ECO:0000256" key="1">
    <source>
        <dbReference type="SAM" id="SignalP"/>
    </source>
</evidence>
<protein>
    <recommendedName>
        <fullName evidence="4">Surface protein</fullName>
    </recommendedName>
</protein>
<reference evidence="2 3" key="1">
    <citation type="submission" date="2017-08" db="EMBL/GenBank/DDBJ databases">
        <title>Reclassification of Bisgaard taxon 37 and 44.</title>
        <authorList>
            <person name="Christensen H."/>
        </authorList>
    </citation>
    <scope>NUCLEOTIDE SEQUENCE [LARGE SCALE GENOMIC DNA]</scope>
    <source>
        <strain evidence="2 3">B96_3</strain>
    </source>
</reference>
<proteinExistence type="predicted"/>
<evidence type="ECO:0000313" key="3">
    <source>
        <dbReference type="Proteomes" id="UP000265691"/>
    </source>
</evidence>
<dbReference type="AlphaFoldDB" id="A0A3A1Y5W0"/>
<keyword evidence="3" id="KW-1185">Reference proteome</keyword>
<sequence length="290" mass="32990">MATKIKTIVTTVAVTLALSAGGLYAYDKASNVYTDATYDSSLGELYGKNLAYTGKKFVFTSSSSLKKFIEAYVKYHGNKKASLDLNFIDTSKLTDLNFVFAGDYSQITEKEYEALTKEEQSSYSDFGELGFLKCDRSKKQQIYNIDISLWDLSKVEKLNGTFMCQRFFINLSQLDVSNVKEMQATFAFNLLVPEGINYWDVGNVTNTSYMFKMTLNTSNSIESWNVSKLEHADYMFSSSLFFDQNLNDWNLSSLKSAKGIFSLTSMKESNYQTWKAKISPNIYKSLFKFQ</sequence>
<accession>A0A3A1Y5W0</accession>
<dbReference type="Pfam" id="PF03382">
    <property type="entry name" value="DUF285"/>
    <property type="match status" value="1"/>
</dbReference>
<evidence type="ECO:0000313" key="2">
    <source>
        <dbReference type="EMBL" id="RIY32881.1"/>
    </source>
</evidence>